<gene>
    <name evidence="1" type="ORF">PHYPA_022999</name>
</gene>
<keyword evidence="3" id="KW-1185">Reference proteome</keyword>
<sequence length="37" mass="3820">MGQSDAIGLHSLPLGFLGVVGRLGPLHSEGGLSREMM</sequence>
<dbReference type="EnsemblPlants" id="Pp3c18_11280V3.1">
    <property type="protein sequence ID" value="Pp3c18_11280V3.1"/>
    <property type="gene ID" value="Pp3c18_11280"/>
</dbReference>
<evidence type="ECO:0000313" key="3">
    <source>
        <dbReference type="Proteomes" id="UP000006727"/>
    </source>
</evidence>
<evidence type="ECO:0000313" key="2">
    <source>
        <dbReference type="EnsemblPlants" id="Pp3c18_11280V3.1"/>
    </source>
</evidence>
<dbReference type="Proteomes" id="UP000006727">
    <property type="component" value="Chromosome 18"/>
</dbReference>
<name>A0A2K1J0P5_PHYPA</name>
<dbReference type="EMBL" id="ABEU02000018">
    <property type="protein sequence ID" value="PNR35100.1"/>
    <property type="molecule type" value="Genomic_DNA"/>
</dbReference>
<reference evidence="1 3" key="1">
    <citation type="journal article" date="2008" name="Science">
        <title>The Physcomitrella genome reveals evolutionary insights into the conquest of land by plants.</title>
        <authorList>
            <person name="Rensing S."/>
            <person name="Lang D."/>
            <person name="Zimmer A."/>
            <person name="Terry A."/>
            <person name="Salamov A."/>
            <person name="Shapiro H."/>
            <person name="Nishiyama T."/>
            <person name="Perroud P.-F."/>
            <person name="Lindquist E."/>
            <person name="Kamisugi Y."/>
            <person name="Tanahashi T."/>
            <person name="Sakakibara K."/>
            <person name="Fujita T."/>
            <person name="Oishi K."/>
            <person name="Shin-I T."/>
            <person name="Kuroki Y."/>
            <person name="Toyoda A."/>
            <person name="Suzuki Y."/>
            <person name="Hashimoto A."/>
            <person name="Yamaguchi K."/>
            <person name="Sugano A."/>
            <person name="Kohara Y."/>
            <person name="Fujiyama A."/>
            <person name="Anterola A."/>
            <person name="Aoki S."/>
            <person name="Ashton N."/>
            <person name="Barbazuk W.B."/>
            <person name="Barker E."/>
            <person name="Bennetzen J."/>
            <person name="Bezanilla M."/>
            <person name="Blankenship R."/>
            <person name="Cho S.H."/>
            <person name="Dutcher S."/>
            <person name="Estelle M."/>
            <person name="Fawcett J.A."/>
            <person name="Gundlach H."/>
            <person name="Hanada K."/>
            <person name="Heyl A."/>
            <person name="Hicks K.A."/>
            <person name="Hugh J."/>
            <person name="Lohr M."/>
            <person name="Mayer K."/>
            <person name="Melkozernov A."/>
            <person name="Murata T."/>
            <person name="Nelson D."/>
            <person name="Pils B."/>
            <person name="Prigge M."/>
            <person name="Reiss B."/>
            <person name="Renner T."/>
            <person name="Rombauts S."/>
            <person name="Rushton P."/>
            <person name="Sanderfoot A."/>
            <person name="Schween G."/>
            <person name="Shiu S.-H."/>
            <person name="Stueber K."/>
            <person name="Theodoulou F.L."/>
            <person name="Tu H."/>
            <person name="Van de Peer Y."/>
            <person name="Verrier P.J."/>
            <person name="Waters E."/>
            <person name="Wood A."/>
            <person name="Yang L."/>
            <person name="Cove D."/>
            <person name="Cuming A."/>
            <person name="Hasebe M."/>
            <person name="Lucas S."/>
            <person name="Mishler D.B."/>
            <person name="Reski R."/>
            <person name="Grigoriev I."/>
            <person name="Quatrano R.S."/>
            <person name="Boore J.L."/>
        </authorList>
    </citation>
    <scope>NUCLEOTIDE SEQUENCE [LARGE SCALE GENOMIC DNA]</scope>
    <source>
        <strain evidence="2 3">cv. Gransden 2004</strain>
    </source>
</reference>
<reference evidence="1 3" key="2">
    <citation type="journal article" date="2018" name="Plant J.">
        <title>The Physcomitrella patens chromosome-scale assembly reveals moss genome structure and evolution.</title>
        <authorList>
            <person name="Lang D."/>
            <person name="Ullrich K.K."/>
            <person name="Murat F."/>
            <person name="Fuchs J."/>
            <person name="Jenkins J."/>
            <person name="Haas F.B."/>
            <person name="Piednoel M."/>
            <person name="Gundlach H."/>
            <person name="Van Bel M."/>
            <person name="Meyberg R."/>
            <person name="Vives C."/>
            <person name="Morata J."/>
            <person name="Symeonidi A."/>
            <person name="Hiss M."/>
            <person name="Muchero W."/>
            <person name="Kamisugi Y."/>
            <person name="Saleh O."/>
            <person name="Blanc G."/>
            <person name="Decker E.L."/>
            <person name="van Gessel N."/>
            <person name="Grimwood J."/>
            <person name="Hayes R.D."/>
            <person name="Graham S.W."/>
            <person name="Gunter L.E."/>
            <person name="McDaniel S.F."/>
            <person name="Hoernstein S.N.W."/>
            <person name="Larsson A."/>
            <person name="Li F.W."/>
            <person name="Perroud P.F."/>
            <person name="Phillips J."/>
            <person name="Ranjan P."/>
            <person name="Rokshar D.S."/>
            <person name="Rothfels C.J."/>
            <person name="Schneider L."/>
            <person name="Shu S."/>
            <person name="Stevenson D.W."/>
            <person name="Thummler F."/>
            <person name="Tillich M."/>
            <person name="Villarreal Aguilar J.C."/>
            <person name="Widiez T."/>
            <person name="Wong G.K."/>
            <person name="Wymore A."/>
            <person name="Zhang Y."/>
            <person name="Zimmer A.D."/>
            <person name="Quatrano R.S."/>
            <person name="Mayer K.F.X."/>
            <person name="Goodstein D."/>
            <person name="Casacuberta J.M."/>
            <person name="Vandepoele K."/>
            <person name="Reski R."/>
            <person name="Cuming A.C."/>
            <person name="Tuskan G.A."/>
            <person name="Maumus F."/>
            <person name="Salse J."/>
            <person name="Schmutz J."/>
            <person name="Rensing S.A."/>
        </authorList>
    </citation>
    <scope>NUCLEOTIDE SEQUENCE [LARGE SCALE GENOMIC DNA]</scope>
    <source>
        <strain evidence="2 3">cv. Gransden 2004</strain>
    </source>
</reference>
<reference evidence="2" key="3">
    <citation type="submission" date="2020-12" db="UniProtKB">
        <authorList>
            <consortium name="EnsemblPlants"/>
        </authorList>
    </citation>
    <scope>IDENTIFICATION</scope>
</reference>
<proteinExistence type="predicted"/>
<dbReference type="AlphaFoldDB" id="A0A2K1J0P5"/>
<accession>A0A2K1J0P5</accession>
<dbReference type="Gramene" id="Pp3c18_11280V3.1">
    <property type="protein sequence ID" value="Pp3c18_11280V3.1"/>
    <property type="gene ID" value="Pp3c18_11280"/>
</dbReference>
<dbReference type="InParanoid" id="A0A2K1J0P5"/>
<protein>
    <submittedName>
        <fullName evidence="1 2">Uncharacterized protein</fullName>
    </submittedName>
</protein>
<organism evidence="1">
    <name type="scientific">Physcomitrium patens</name>
    <name type="common">Spreading-leaved earth moss</name>
    <name type="synonym">Physcomitrella patens</name>
    <dbReference type="NCBI Taxonomy" id="3218"/>
    <lineage>
        <taxon>Eukaryota</taxon>
        <taxon>Viridiplantae</taxon>
        <taxon>Streptophyta</taxon>
        <taxon>Embryophyta</taxon>
        <taxon>Bryophyta</taxon>
        <taxon>Bryophytina</taxon>
        <taxon>Bryopsida</taxon>
        <taxon>Funariidae</taxon>
        <taxon>Funariales</taxon>
        <taxon>Funariaceae</taxon>
        <taxon>Physcomitrium</taxon>
    </lineage>
</organism>
<evidence type="ECO:0000313" key="1">
    <source>
        <dbReference type="EMBL" id="PNR35100.1"/>
    </source>
</evidence>